<feature type="transmembrane region" description="Helical" evidence="6">
    <location>
        <begin position="23"/>
        <end position="41"/>
    </location>
</feature>
<dbReference type="Pfam" id="PF10035">
    <property type="entry name" value="DUF2179"/>
    <property type="match status" value="1"/>
</dbReference>
<evidence type="ECO:0000256" key="6">
    <source>
        <dbReference type="SAM" id="Phobius"/>
    </source>
</evidence>
<organism evidence="8 9">
    <name type="scientific">Vagococcus teuberi</name>
    <dbReference type="NCBI Taxonomy" id="519472"/>
    <lineage>
        <taxon>Bacteria</taxon>
        <taxon>Bacillati</taxon>
        <taxon>Bacillota</taxon>
        <taxon>Bacilli</taxon>
        <taxon>Lactobacillales</taxon>
        <taxon>Enterococcaceae</taxon>
        <taxon>Vagococcus</taxon>
    </lineage>
</organism>
<dbReference type="PANTHER" id="PTHR33545:SF5">
    <property type="entry name" value="UPF0750 MEMBRANE PROTEIN YITT"/>
    <property type="match status" value="1"/>
</dbReference>
<evidence type="ECO:0000256" key="1">
    <source>
        <dbReference type="ARBA" id="ARBA00004651"/>
    </source>
</evidence>
<dbReference type="InterPro" id="IPR019264">
    <property type="entry name" value="DUF2179"/>
</dbReference>
<name>A0A1J0A3R3_9ENTE</name>
<protein>
    <recommendedName>
        <fullName evidence="7">DUF2179 domain-containing protein</fullName>
    </recommendedName>
</protein>
<feature type="transmembrane region" description="Helical" evidence="6">
    <location>
        <begin position="68"/>
        <end position="88"/>
    </location>
</feature>
<dbReference type="InterPro" id="IPR015867">
    <property type="entry name" value="N-reg_PII/ATP_PRibTrfase_C"/>
</dbReference>
<evidence type="ECO:0000256" key="2">
    <source>
        <dbReference type="ARBA" id="ARBA00022475"/>
    </source>
</evidence>
<evidence type="ECO:0000259" key="7">
    <source>
        <dbReference type="Pfam" id="PF10035"/>
    </source>
</evidence>
<evidence type="ECO:0000313" key="9">
    <source>
        <dbReference type="Proteomes" id="UP000191200"/>
    </source>
</evidence>
<evidence type="ECO:0000313" key="8">
    <source>
        <dbReference type="EMBL" id="APB30572.1"/>
    </source>
</evidence>
<dbReference type="Gene3D" id="3.30.70.120">
    <property type="match status" value="1"/>
</dbReference>
<reference evidence="8 9" key="1">
    <citation type="submission" date="2016-09" db="EMBL/GenBank/DDBJ databases">
        <title>Vagococcus teuberi sp. nov., isolated from the Malian artisanal sour milk fene.</title>
        <authorList>
            <person name="Wullschleger S."/>
            <person name="Seifert C."/>
            <person name="Baumgartner S."/>
            <person name="Lacroix C."/>
            <person name="Bonfoh B."/>
            <person name="Stevens M.J."/>
            <person name="Meile L."/>
        </authorList>
    </citation>
    <scope>NUCLEOTIDE SEQUENCE [LARGE SCALE GENOMIC DNA]</scope>
    <source>
        <strain evidence="8 9">DSM 21459</strain>
    </source>
</reference>
<keyword evidence="3 6" id="KW-0812">Transmembrane</keyword>
<evidence type="ECO:0000256" key="5">
    <source>
        <dbReference type="ARBA" id="ARBA00023136"/>
    </source>
</evidence>
<dbReference type="Proteomes" id="UP000191200">
    <property type="component" value="Chromosome"/>
</dbReference>
<dbReference type="PANTHER" id="PTHR33545">
    <property type="entry name" value="UPF0750 MEMBRANE PROTEIN YITT-RELATED"/>
    <property type="match status" value="1"/>
</dbReference>
<dbReference type="PIRSF" id="PIRSF006483">
    <property type="entry name" value="Membrane_protein_YitT"/>
    <property type="match status" value="1"/>
</dbReference>
<feature type="transmembrane region" description="Helical" evidence="6">
    <location>
        <begin position="166"/>
        <end position="184"/>
    </location>
</feature>
<keyword evidence="4 6" id="KW-1133">Transmembrane helix</keyword>
<feature type="transmembrane region" description="Helical" evidence="6">
    <location>
        <begin position="95"/>
        <end position="117"/>
    </location>
</feature>
<feature type="domain" description="DUF2179" evidence="7">
    <location>
        <begin position="235"/>
        <end position="290"/>
    </location>
</feature>
<dbReference type="GO" id="GO:0005886">
    <property type="term" value="C:plasma membrane"/>
    <property type="evidence" value="ECO:0007669"/>
    <property type="project" value="UniProtKB-SubCell"/>
</dbReference>
<accession>A0A1J0A3R3</accession>
<feature type="transmembrane region" description="Helical" evidence="6">
    <location>
        <begin position="123"/>
        <end position="145"/>
    </location>
</feature>
<proteinExistence type="predicted"/>
<dbReference type="CDD" id="cd16380">
    <property type="entry name" value="YitT_C"/>
    <property type="match status" value="1"/>
</dbReference>
<dbReference type="EMBL" id="CP017267">
    <property type="protein sequence ID" value="APB30572.1"/>
    <property type="molecule type" value="Genomic_DNA"/>
</dbReference>
<dbReference type="InterPro" id="IPR051461">
    <property type="entry name" value="UPF0750_membrane"/>
</dbReference>
<evidence type="ECO:0000256" key="4">
    <source>
        <dbReference type="ARBA" id="ARBA00022989"/>
    </source>
</evidence>
<keyword evidence="9" id="KW-1185">Reference proteome</keyword>
<gene>
    <name evidence="8" type="ORF">BHY08_01255</name>
</gene>
<keyword evidence="2" id="KW-1003">Cell membrane</keyword>
<sequence>MQPVEKLKTCKEYMTDNGYMEKVSMAVVNGILQAIALNLFWRPGHIYASGITGLGQIIVTLAEKASGVELPMGVVLYCLNIPLFILAWKMLSRKFTVFTMVSVFMTAFFVQIIPTTVLSTDPIICAIFGGGVCGLGVGLALRSGLSSGGLDIVSMTIRKLTGRNVGSLNIIFNACIILTSGYLFGWPYSFYSAFSIFVNGKVVDMVYTKQKKMQVMIITTKPQKVVDELQSRIRRGITILNDAEGAFSHNEQKVLLTVLTRDQIPMLQHAMQHADPKAFVSISENVTIMGNFYETID</sequence>
<dbReference type="Pfam" id="PF02588">
    <property type="entry name" value="YitT_membrane"/>
    <property type="match status" value="1"/>
</dbReference>
<dbReference type="AlphaFoldDB" id="A0A1J0A3R3"/>
<dbReference type="InterPro" id="IPR003740">
    <property type="entry name" value="YitT"/>
</dbReference>
<dbReference type="KEGG" id="vte:BHY08_01255"/>
<evidence type="ECO:0000256" key="3">
    <source>
        <dbReference type="ARBA" id="ARBA00022692"/>
    </source>
</evidence>
<keyword evidence="5 6" id="KW-0472">Membrane</keyword>
<comment type="subcellular location">
    <subcellularLocation>
        <location evidence="1">Cell membrane</location>
        <topology evidence="1">Multi-pass membrane protein</topology>
    </subcellularLocation>
</comment>